<evidence type="ECO:0000313" key="10">
    <source>
        <dbReference type="EnsemblMetazoa" id="XP_012056651.1"/>
    </source>
</evidence>
<keyword evidence="6 9" id="KW-0472">Membrane</keyword>
<keyword evidence="5 9" id="KW-1133">Transmembrane helix</keyword>
<evidence type="ECO:0000256" key="7">
    <source>
        <dbReference type="ARBA" id="ARBA00023170"/>
    </source>
</evidence>
<dbReference type="AlphaFoldDB" id="A0A158NGJ3"/>
<dbReference type="EnsemblMetazoa" id="XM_012201261.1">
    <property type="protein sequence ID" value="XP_012056651.1"/>
    <property type="gene ID" value="LOC105619742"/>
</dbReference>
<dbReference type="OrthoDB" id="7607195at2759"/>
<keyword evidence="4" id="KW-0552">Olfaction</keyword>
<proteinExistence type="predicted"/>
<evidence type="ECO:0000256" key="5">
    <source>
        <dbReference type="ARBA" id="ARBA00022989"/>
    </source>
</evidence>
<dbReference type="InterPro" id="IPR036388">
    <property type="entry name" value="WH-like_DNA-bd_sf"/>
</dbReference>
<evidence type="ECO:0000256" key="2">
    <source>
        <dbReference type="ARBA" id="ARBA00022606"/>
    </source>
</evidence>
<dbReference type="Proteomes" id="UP000005205">
    <property type="component" value="Unassembled WGS sequence"/>
</dbReference>
<keyword evidence="2" id="KW-0716">Sensory transduction</keyword>
<dbReference type="InParanoid" id="A0A158NGJ3"/>
<feature type="transmembrane region" description="Helical" evidence="9">
    <location>
        <begin position="174"/>
        <end position="198"/>
    </location>
</feature>
<dbReference type="GO" id="GO:0004984">
    <property type="term" value="F:olfactory receptor activity"/>
    <property type="evidence" value="ECO:0007669"/>
    <property type="project" value="InterPro"/>
</dbReference>
<feature type="transmembrane region" description="Helical" evidence="9">
    <location>
        <begin position="89"/>
        <end position="111"/>
    </location>
</feature>
<dbReference type="GO" id="GO:0005549">
    <property type="term" value="F:odorant binding"/>
    <property type="evidence" value="ECO:0007669"/>
    <property type="project" value="InterPro"/>
</dbReference>
<evidence type="ECO:0000256" key="4">
    <source>
        <dbReference type="ARBA" id="ARBA00022725"/>
    </source>
</evidence>
<dbReference type="Pfam" id="PF02949">
    <property type="entry name" value="7tm_6"/>
    <property type="match status" value="1"/>
</dbReference>
<dbReference type="EMBL" id="ADTU01015009">
    <property type="status" value="NOT_ANNOTATED_CDS"/>
    <property type="molecule type" value="Genomic_DNA"/>
</dbReference>
<keyword evidence="11" id="KW-1185">Reference proteome</keyword>
<evidence type="ECO:0000256" key="9">
    <source>
        <dbReference type="SAM" id="Phobius"/>
    </source>
</evidence>
<dbReference type="KEGG" id="acep:105619742"/>
<dbReference type="GO" id="GO:0007165">
    <property type="term" value="P:signal transduction"/>
    <property type="evidence" value="ECO:0007669"/>
    <property type="project" value="UniProtKB-KW"/>
</dbReference>
<protein>
    <submittedName>
        <fullName evidence="10">Uncharacterized protein</fullName>
    </submittedName>
</protein>
<sequence>MIKLHQKKHIEFGLNVDFDVRDKKHPGQPKRFENVDLQELLDENPAQTLLELSKSINITLKTISKRLRAMGKIHKEGGWLPHELSENAILTFVCIGAITLTAIGTMLRGYLIHVCGMFKIASYRIEQAFKYSIKIFDSIENEIMIYKEIICAVDIHCKAIKYSEFLLSSFEGSFLALTVISVICLSLNLFAVSFFLFLNI</sequence>
<accession>A0A158NGJ3</accession>
<reference evidence="10" key="2">
    <citation type="submission" date="2016-04" db="UniProtKB">
        <authorList>
            <consortium name="EnsemblMetazoa"/>
        </authorList>
    </citation>
    <scope>IDENTIFICATION</scope>
</reference>
<dbReference type="InterPro" id="IPR004117">
    <property type="entry name" value="7tm6_olfct_rcpt"/>
</dbReference>
<evidence type="ECO:0000256" key="8">
    <source>
        <dbReference type="ARBA" id="ARBA00023224"/>
    </source>
</evidence>
<comment type="subcellular location">
    <subcellularLocation>
        <location evidence="1">Membrane</location>
        <topology evidence="1">Multi-pass membrane protein</topology>
    </subcellularLocation>
</comment>
<keyword evidence="3 9" id="KW-0812">Transmembrane</keyword>
<evidence type="ECO:0000313" key="11">
    <source>
        <dbReference type="Proteomes" id="UP000005205"/>
    </source>
</evidence>
<dbReference type="Gene3D" id="1.10.10.10">
    <property type="entry name" value="Winged helix-like DNA-binding domain superfamily/Winged helix DNA-binding domain"/>
    <property type="match status" value="1"/>
</dbReference>
<evidence type="ECO:0000256" key="6">
    <source>
        <dbReference type="ARBA" id="ARBA00023136"/>
    </source>
</evidence>
<dbReference type="GO" id="GO:0016020">
    <property type="term" value="C:membrane"/>
    <property type="evidence" value="ECO:0007669"/>
    <property type="project" value="UniProtKB-SubCell"/>
</dbReference>
<name>A0A158NGJ3_ATTCE</name>
<organism evidence="10 11">
    <name type="scientific">Atta cephalotes</name>
    <name type="common">Leafcutter ant</name>
    <dbReference type="NCBI Taxonomy" id="12957"/>
    <lineage>
        <taxon>Eukaryota</taxon>
        <taxon>Metazoa</taxon>
        <taxon>Ecdysozoa</taxon>
        <taxon>Arthropoda</taxon>
        <taxon>Hexapoda</taxon>
        <taxon>Insecta</taxon>
        <taxon>Pterygota</taxon>
        <taxon>Neoptera</taxon>
        <taxon>Endopterygota</taxon>
        <taxon>Hymenoptera</taxon>
        <taxon>Apocrita</taxon>
        <taxon>Aculeata</taxon>
        <taxon>Formicoidea</taxon>
        <taxon>Formicidae</taxon>
        <taxon>Myrmicinae</taxon>
        <taxon>Atta</taxon>
    </lineage>
</organism>
<evidence type="ECO:0000256" key="1">
    <source>
        <dbReference type="ARBA" id="ARBA00004141"/>
    </source>
</evidence>
<gene>
    <name evidence="10" type="primary">105619742</name>
</gene>
<keyword evidence="7" id="KW-0675">Receptor</keyword>
<keyword evidence="8" id="KW-0807">Transducer</keyword>
<reference evidence="11" key="1">
    <citation type="journal article" date="2011" name="PLoS Genet.">
        <title>The genome sequence of the leaf-cutter ant Atta cephalotes reveals insights into its obligate symbiotic lifestyle.</title>
        <authorList>
            <person name="Suen G."/>
            <person name="Teiling C."/>
            <person name="Li L."/>
            <person name="Holt C."/>
            <person name="Abouheif E."/>
            <person name="Bornberg-Bauer E."/>
            <person name="Bouffard P."/>
            <person name="Caldera E.J."/>
            <person name="Cash E."/>
            <person name="Cavanaugh A."/>
            <person name="Denas O."/>
            <person name="Elhaik E."/>
            <person name="Fave M.J."/>
            <person name="Gadau J."/>
            <person name="Gibson J.D."/>
            <person name="Graur D."/>
            <person name="Grubbs K.J."/>
            <person name="Hagen D.E."/>
            <person name="Harkins T.T."/>
            <person name="Helmkampf M."/>
            <person name="Hu H."/>
            <person name="Johnson B.R."/>
            <person name="Kim J."/>
            <person name="Marsh S.E."/>
            <person name="Moeller J.A."/>
            <person name="Munoz-Torres M.C."/>
            <person name="Murphy M.C."/>
            <person name="Naughton M.C."/>
            <person name="Nigam S."/>
            <person name="Overson R."/>
            <person name="Rajakumar R."/>
            <person name="Reese J.T."/>
            <person name="Scott J.J."/>
            <person name="Smith C.R."/>
            <person name="Tao S."/>
            <person name="Tsutsui N.D."/>
            <person name="Viljakainen L."/>
            <person name="Wissler L."/>
            <person name="Yandell M.D."/>
            <person name="Zimmer F."/>
            <person name="Taylor J."/>
            <person name="Slater S.C."/>
            <person name="Clifton S.W."/>
            <person name="Warren W.C."/>
            <person name="Elsik C.G."/>
            <person name="Smith C.D."/>
            <person name="Weinstock G.M."/>
            <person name="Gerardo N.M."/>
            <person name="Currie C.R."/>
        </authorList>
    </citation>
    <scope>NUCLEOTIDE SEQUENCE [LARGE SCALE GENOMIC DNA]</scope>
</reference>
<evidence type="ECO:0000256" key="3">
    <source>
        <dbReference type="ARBA" id="ARBA00022692"/>
    </source>
</evidence>